<dbReference type="AlphaFoldDB" id="A0A4U7JH51"/>
<gene>
    <name evidence="1" type="ORF">EHE19_000770</name>
</gene>
<dbReference type="PANTHER" id="PTHR12993">
    <property type="entry name" value="N-ACETYLGLUCOSAMINYL-PHOSPHATIDYLINOSITOL DE-N-ACETYLASE-RELATED"/>
    <property type="match status" value="1"/>
</dbReference>
<dbReference type="PANTHER" id="PTHR12993:SF11">
    <property type="entry name" value="N-ACETYLGLUCOSAMINYL-PHOSPHATIDYLINOSITOL DE-N-ACETYLASE"/>
    <property type="match status" value="1"/>
</dbReference>
<dbReference type="GO" id="GO:0016811">
    <property type="term" value="F:hydrolase activity, acting on carbon-nitrogen (but not peptide) bonds, in linear amides"/>
    <property type="evidence" value="ECO:0007669"/>
    <property type="project" value="TreeGrafter"/>
</dbReference>
<accession>A0A4U7JH51</accession>
<dbReference type="Gene3D" id="3.40.50.10320">
    <property type="entry name" value="LmbE-like"/>
    <property type="match status" value="1"/>
</dbReference>
<evidence type="ECO:0000313" key="1">
    <source>
        <dbReference type="EMBL" id="QNU68683.1"/>
    </source>
</evidence>
<dbReference type="OrthoDB" id="9815144at2"/>
<dbReference type="EMBL" id="CP061336">
    <property type="protein sequence ID" value="QNU68683.1"/>
    <property type="molecule type" value="Genomic_DNA"/>
</dbReference>
<reference evidence="1 2" key="1">
    <citation type="submission" date="2020-09" db="EMBL/GenBank/DDBJ databases">
        <title>Characterization and genome sequencing of Ruminiclostridium sp. nov. MA18.</title>
        <authorList>
            <person name="Rettenmaier R."/>
            <person name="Kowollik M.-L."/>
            <person name="Liebl W."/>
            <person name="Zverlov V."/>
        </authorList>
    </citation>
    <scope>NUCLEOTIDE SEQUENCE [LARGE SCALE GENOMIC DNA]</scope>
    <source>
        <strain evidence="1 2">MA18</strain>
    </source>
</reference>
<keyword evidence="2" id="KW-1185">Reference proteome</keyword>
<dbReference type="KEGG" id="rher:EHE19_000770"/>
<name>A0A4U7JH51_9FIRM</name>
<dbReference type="Pfam" id="PF02585">
    <property type="entry name" value="PIG-L"/>
    <property type="match status" value="1"/>
</dbReference>
<proteinExistence type="predicted"/>
<dbReference type="SUPFAM" id="SSF102588">
    <property type="entry name" value="LmbE-like"/>
    <property type="match status" value="1"/>
</dbReference>
<sequence>MSIDTESNKNVLVIAAHPDDEILGLGGTIRKLVNDNYNISCVILGEGLTSRKDSRIDTPKNQLMELKDNTLKSANIVGYSNVEFCELPDNRFDSVDLLDVIKIVTKQVEKYKPDTIFTHHYSDLNIDHRITFEAVTTCCRPVGNYVTKNIICFETPSSTEWNFKNSESYFKPNLFIDITQTIKYKLDAMSCYITEIKEYPHPRSLEALRIIAARWGTVVGTEYAEAFEIVRSVR</sequence>
<protein>
    <submittedName>
        <fullName evidence="1">PIG-L family deacetylase</fullName>
    </submittedName>
</protein>
<evidence type="ECO:0000313" key="2">
    <source>
        <dbReference type="Proteomes" id="UP000306409"/>
    </source>
</evidence>
<dbReference type="InterPro" id="IPR024078">
    <property type="entry name" value="LmbE-like_dom_sf"/>
</dbReference>
<dbReference type="InterPro" id="IPR003737">
    <property type="entry name" value="GlcNAc_PI_deacetylase-related"/>
</dbReference>
<dbReference type="Proteomes" id="UP000306409">
    <property type="component" value="Chromosome"/>
</dbReference>
<organism evidence="1 2">
    <name type="scientific">Ruminiclostridium herbifermentans</name>
    <dbReference type="NCBI Taxonomy" id="2488810"/>
    <lineage>
        <taxon>Bacteria</taxon>
        <taxon>Bacillati</taxon>
        <taxon>Bacillota</taxon>
        <taxon>Clostridia</taxon>
        <taxon>Eubacteriales</taxon>
        <taxon>Oscillospiraceae</taxon>
        <taxon>Ruminiclostridium</taxon>
    </lineage>
</organism>